<dbReference type="AlphaFoldDB" id="A0A8X6W8A5"/>
<comment type="caution">
    <text evidence="1">The sequence shown here is derived from an EMBL/GenBank/DDBJ whole genome shotgun (WGS) entry which is preliminary data.</text>
</comment>
<evidence type="ECO:0000313" key="1">
    <source>
        <dbReference type="EMBL" id="GFY30187.1"/>
    </source>
</evidence>
<sequence>MGKVKAELTCNHPVYYERRLSFPAGSRYSKYDICEEGGKHNRSWCFKRILLPLRGLGVGWFVPDAPNYPRSFGSQGAYRAVVMVGKRYTAQSHIVDFLHHENPPTWAGVKPEILGIQGQRQTNYAKPNNGRSSLGVMVTDLWPVCHEFSSPSATEDPTRRAADGN</sequence>
<protein>
    <submittedName>
        <fullName evidence="1">Uncharacterized protein</fullName>
    </submittedName>
</protein>
<dbReference type="Proteomes" id="UP000887159">
    <property type="component" value="Unassembled WGS sequence"/>
</dbReference>
<accession>A0A8X6W8A5</accession>
<gene>
    <name evidence="1" type="ORF">TNCV_3090951</name>
</gene>
<organism evidence="1 2">
    <name type="scientific">Trichonephila clavipes</name>
    <name type="common">Golden silk orbweaver</name>
    <name type="synonym">Nephila clavipes</name>
    <dbReference type="NCBI Taxonomy" id="2585209"/>
    <lineage>
        <taxon>Eukaryota</taxon>
        <taxon>Metazoa</taxon>
        <taxon>Ecdysozoa</taxon>
        <taxon>Arthropoda</taxon>
        <taxon>Chelicerata</taxon>
        <taxon>Arachnida</taxon>
        <taxon>Araneae</taxon>
        <taxon>Araneomorphae</taxon>
        <taxon>Entelegynae</taxon>
        <taxon>Araneoidea</taxon>
        <taxon>Nephilidae</taxon>
        <taxon>Trichonephila</taxon>
    </lineage>
</organism>
<proteinExistence type="predicted"/>
<evidence type="ECO:0000313" key="2">
    <source>
        <dbReference type="Proteomes" id="UP000887159"/>
    </source>
</evidence>
<dbReference type="EMBL" id="BMAU01021391">
    <property type="protein sequence ID" value="GFY30187.1"/>
    <property type="molecule type" value="Genomic_DNA"/>
</dbReference>
<reference evidence="1" key="1">
    <citation type="submission" date="2020-08" db="EMBL/GenBank/DDBJ databases">
        <title>Multicomponent nature underlies the extraordinary mechanical properties of spider dragline silk.</title>
        <authorList>
            <person name="Kono N."/>
            <person name="Nakamura H."/>
            <person name="Mori M."/>
            <person name="Yoshida Y."/>
            <person name="Ohtoshi R."/>
            <person name="Malay A.D."/>
            <person name="Moran D.A.P."/>
            <person name="Tomita M."/>
            <person name="Numata K."/>
            <person name="Arakawa K."/>
        </authorList>
    </citation>
    <scope>NUCLEOTIDE SEQUENCE</scope>
</reference>
<name>A0A8X6W8A5_TRICX</name>
<keyword evidence="2" id="KW-1185">Reference proteome</keyword>